<dbReference type="SUPFAM" id="SSF102400">
    <property type="entry name" value="DNA polymerase III chi subunit"/>
    <property type="match status" value="1"/>
</dbReference>
<dbReference type="GO" id="GO:0003887">
    <property type="term" value="F:DNA-directed DNA polymerase activity"/>
    <property type="evidence" value="ECO:0007669"/>
    <property type="project" value="InterPro"/>
</dbReference>
<dbReference type="InterPro" id="IPR007459">
    <property type="entry name" value="DNA_pol3_chi"/>
</dbReference>
<dbReference type="EMBL" id="CP014525">
    <property type="protein sequence ID" value="AMW34759.1"/>
    <property type="molecule type" value="Genomic_DNA"/>
</dbReference>
<evidence type="ECO:0008006" key="3">
    <source>
        <dbReference type="Google" id="ProtNLM"/>
    </source>
</evidence>
<dbReference type="RefSeq" id="WP_066134565.1">
    <property type="nucleotide sequence ID" value="NZ_CP014525.1"/>
</dbReference>
<evidence type="ECO:0000313" key="1">
    <source>
        <dbReference type="EMBL" id="AMW34759.1"/>
    </source>
</evidence>
<gene>
    <name evidence="1" type="ORF">AY555_05715</name>
</gene>
<dbReference type="OrthoDB" id="9795973at2"/>
<reference evidence="1 2" key="1">
    <citation type="submission" date="2016-02" db="EMBL/GenBank/DDBJ databases">
        <title>Complete Genome of H5569, the type strain of the newly described species Haematospirillium jordaniae.</title>
        <authorList>
            <person name="Nicholson A.C."/>
            <person name="Humrighouse B.W."/>
            <person name="Loparov V."/>
            <person name="McQuiston J.R."/>
        </authorList>
    </citation>
    <scope>NUCLEOTIDE SEQUENCE [LARGE SCALE GENOMIC DNA]</scope>
    <source>
        <strain evidence="1 2">H5569</strain>
    </source>
</reference>
<dbReference type="Proteomes" id="UP000076066">
    <property type="component" value="Chromosome"/>
</dbReference>
<accession>A0A143DDT2</accession>
<proteinExistence type="predicted"/>
<name>A0A143DDT2_9PROT</name>
<dbReference type="NCBIfam" id="NF004347">
    <property type="entry name" value="PRK05728.1-4"/>
    <property type="match status" value="1"/>
</dbReference>
<dbReference type="Gene3D" id="3.40.50.10110">
    <property type="entry name" value="DNA polymerase III subunit chi"/>
    <property type="match status" value="1"/>
</dbReference>
<keyword evidence="2" id="KW-1185">Reference proteome</keyword>
<dbReference type="STRING" id="1549855.AY555_05715"/>
<sequence>MARIDFYHLQRSRLEEVLPRLLTRVLQAGERALVVAGSEERVEDLVQALWNDRDGWLPHGSRRDGYAEEQPVWLTEDPQDNANGAGYLFLCDGSDSTLVEGMERVFDLFNGLDEGSVAQARERWRQRREEGHALRYWQQSGDGRWVEKASANAGA</sequence>
<dbReference type="GeneID" id="53316650"/>
<dbReference type="PANTHER" id="PTHR38767:SF1">
    <property type="entry name" value="DNA POLYMERASE III SUBUNIT CHI"/>
    <property type="match status" value="1"/>
</dbReference>
<dbReference type="GO" id="GO:0003677">
    <property type="term" value="F:DNA binding"/>
    <property type="evidence" value="ECO:0007669"/>
    <property type="project" value="InterPro"/>
</dbReference>
<dbReference type="AlphaFoldDB" id="A0A143DDT2"/>
<dbReference type="KEGG" id="hjo:AY555_05715"/>
<dbReference type="GO" id="GO:0006260">
    <property type="term" value="P:DNA replication"/>
    <property type="evidence" value="ECO:0007669"/>
    <property type="project" value="InterPro"/>
</dbReference>
<protein>
    <recommendedName>
        <fullName evidence="3">DNA polymerase III subunit chi</fullName>
    </recommendedName>
</protein>
<dbReference type="PANTHER" id="PTHR38767">
    <property type="entry name" value="DNA POLYMERASE III SUBUNIT CHI"/>
    <property type="match status" value="1"/>
</dbReference>
<organism evidence="1 2">
    <name type="scientific">Haematospirillum jordaniae</name>
    <dbReference type="NCBI Taxonomy" id="1549855"/>
    <lineage>
        <taxon>Bacteria</taxon>
        <taxon>Pseudomonadati</taxon>
        <taxon>Pseudomonadota</taxon>
        <taxon>Alphaproteobacteria</taxon>
        <taxon>Rhodospirillales</taxon>
        <taxon>Novispirillaceae</taxon>
        <taxon>Haematospirillum</taxon>
    </lineage>
</organism>
<dbReference type="GO" id="GO:0032298">
    <property type="term" value="P:positive regulation of DNA-templated DNA replication initiation"/>
    <property type="evidence" value="ECO:0007669"/>
    <property type="project" value="TreeGrafter"/>
</dbReference>
<dbReference type="Pfam" id="PF04364">
    <property type="entry name" value="DNA_pol3_chi"/>
    <property type="match status" value="1"/>
</dbReference>
<evidence type="ECO:0000313" key="2">
    <source>
        <dbReference type="Proteomes" id="UP000076066"/>
    </source>
</evidence>
<dbReference type="InterPro" id="IPR036768">
    <property type="entry name" value="PolIII_chi_sf"/>
</dbReference>